<comment type="pathway">
    <text evidence="1">Glycan metabolism; L-arabinan degradation.</text>
</comment>
<dbReference type="GO" id="GO:0004553">
    <property type="term" value="F:hydrolase activity, hydrolyzing O-glycosyl compounds"/>
    <property type="evidence" value="ECO:0007669"/>
    <property type="project" value="InterPro"/>
</dbReference>
<evidence type="ECO:0000313" key="9">
    <source>
        <dbReference type="Proteomes" id="UP001362999"/>
    </source>
</evidence>
<dbReference type="Gene3D" id="2.115.10.20">
    <property type="entry name" value="Glycosyl hydrolase domain, family 43"/>
    <property type="match status" value="1"/>
</dbReference>
<keyword evidence="3 6" id="KW-0378">Hydrolase</keyword>
<dbReference type="InterPro" id="IPR050727">
    <property type="entry name" value="GH43_arabinanases"/>
</dbReference>
<keyword evidence="9" id="KW-1185">Reference proteome</keyword>
<dbReference type="InterPro" id="IPR023296">
    <property type="entry name" value="Glyco_hydro_beta-prop_sf"/>
</dbReference>
<evidence type="ECO:0000256" key="4">
    <source>
        <dbReference type="ARBA" id="ARBA00023295"/>
    </source>
</evidence>
<feature type="signal peptide" evidence="7">
    <location>
        <begin position="1"/>
        <end position="23"/>
    </location>
</feature>
<accession>A0AAW0AU64</accession>
<sequence length="333" mass="35954">MFSVSKLSFFAAVITLLPTCIQAYPNPTTLIASPKGGSPTLCKKGSTYFIFTGGVGIPIYTATNIVGPWTQQGVVFPNGAPWTAPYTGGDNLKLWAPDCKVVDGAIRLFYSASTIGSQNSAIFYAYSTTGASGSWTNGGLVVKSSSSNNFNFKCWCVRSRSFIVTKLTTPTDPVPYLSFGSYWSGIKGVRLDPTTYMPLSSAYDALAHRDNGVQPEGNAESEEAPVIFSHGNFWYLFTSWNADKEYYQVRVVRSSTYNGGYVGQQGLAATNNGGTLILPRHDSILGPGGQDVFVDSDGTVWMVYHYKTGSTDSLSFQCLPCMLDMSSGWPVVV</sequence>
<dbReference type="Pfam" id="PF04616">
    <property type="entry name" value="Glyco_hydro_43"/>
    <property type="match status" value="1"/>
</dbReference>
<proteinExistence type="inferred from homology"/>
<keyword evidence="7" id="KW-0732">Signal</keyword>
<comment type="similarity">
    <text evidence="2 6">Belongs to the glycosyl hydrolase 43 family.</text>
</comment>
<organism evidence="8 9">
    <name type="scientific">Favolaschia claudopus</name>
    <dbReference type="NCBI Taxonomy" id="2862362"/>
    <lineage>
        <taxon>Eukaryota</taxon>
        <taxon>Fungi</taxon>
        <taxon>Dikarya</taxon>
        <taxon>Basidiomycota</taxon>
        <taxon>Agaricomycotina</taxon>
        <taxon>Agaricomycetes</taxon>
        <taxon>Agaricomycetidae</taxon>
        <taxon>Agaricales</taxon>
        <taxon>Marasmiineae</taxon>
        <taxon>Mycenaceae</taxon>
        <taxon>Favolaschia</taxon>
    </lineage>
</organism>
<feature type="chain" id="PRO_5043440871" description="Endo-1,5-alpha-L-arabinanase A" evidence="7">
    <location>
        <begin position="24"/>
        <end position="333"/>
    </location>
</feature>
<evidence type="ECO:0000256" key="2">
    <source>
        <dbReference type="ARBA" id="ARBA00009865"/>
    </source>
</evidence>
<dbReference type="PANTHER" id="PTHR43301">
    <property type="entry name" value="ARABINAN ENDO-1,5-ALPHA-L-ARABINOSIDASE"/>
    <property type="match status" value="1"/>
</dbReference>
<dbReference type="GO" id="GO:0005975">
    <property type="term" value="P:carbohydrate metabolic process"/>
    <property type="evidence" value="ECO:0007669"/>
    <property type="project" value="InterPro"/>
</dbReference>
<evidence type="ECO:0000256" key="1">
    <source>
        <dbReference type="ARBA" id="ARBA00004834"/>
    </source>
</evidence>
<comment type="caution">
    <text evidence="8">The sequence shown here is derived from an EMBL/GenBank/DDBJ whole genome shotgun (WGS) entry which is preliminary data.</text>
</comment>
<evidence type="ECO:0000256" key="7">
    <source>
        <dbReference type="SAM" id="SignalP"/>
    </source>
</evidence>
<keyword evidence="4 6" id="KW-0326">Glycosidase</keyword>
<reference evidence="8 9" key="1">
    <citation type="journal article" date="2024" name="J Genomics">
        <title>Draft genome sequencing and assembly of Favolaschia claudopus CIRM-BRFM 2984 isolated from oak limbs.</title>
        <authorList>
            <person name="Navarro D."/>
            <person name="Drula E."/>
            <person name="Chaduli D."/>
            <person name="Cazenave R."/>
            <person name="Ahrendt S."/>
            <person name="Wang J."/>
            <person name="Lipzen A."/>
            <person name="Daum C."/>
            <person name="Barry K."/>
            <person name="Grigoriev I.V."/>
            <person name="Favel A."/>
            <person name="Rosso M.N."/>
            <person name="Martin F."/>
        </authorList>
    </citation>
    <scope>NUCLEOTIDE SEQUENCE [LARGE SCALE GENOMIC DNA]</scope>
    <source>
        <strain evidence="8 9">CIRM-BRFM 2984</strain>
    </source>
</reference>
<dbReference type="CDD" id="cd08998">
    <property type="entry name" value="GH43_Arb43a-like"/>
    <property type="match status" value="1"/>
</dbReference>
<dbReference type="Proteomes" id="UP001362999">
    <property type="component" value="Unassembled WGS sequence"/>
</dbReference>
<dbReference type="SUPFAM" id="SSF75005">
    <property type="entry name" value="Arabinanase/levansucrase/invertase"/>
    <property type="match status" value="1"/>
</dbReference>
<evidence type="ECO:0000256" key="6">
    <source>
        <dbReference type="RuleBase" id="RU361187"/>
    </source>
</evidence>
<dbReference type="EMBL" id="JAWWNJ010000049">
    <property type="protein sequence ID" value="KAK7016935.1"/>
    <property type="molecule type" value="Genomic_DNA"/>
</dbReference>
<gene>
    <name evidence="8" type="ORF">R3P38DRAFT_3399834</name>
</gene>
<evidence type="ECO:0000256" key="5">
    <source>
        <dbReference type="ARBA" id="ARBA00042202"/>
    </source>
</evidence>
<protein>
    <recommendedName>
        <fullName evidence="5">Endo-1,5-alpha-L-arabinanase A</fullName>
    </recommendedName>
</protein>
<evidence type="ECO:0000256" key="3">
    <source>
        <dbReference type="ARBA" id="ARBA00022801"/>
    </source>
</evidence>
<dbReference type="AlphaFoldDB" id="A0AAW0AU64"/>
<dbReference type="InterPro" id="IPR006710">
    <property type="entry name" value="Glyco_hydro_43"/>
</dbReference>
<evidence type="ECO:0000313" key="8">
    <source>
        <dbReference type="EMBL" id="KAK7016935.1"/>
    </source>
</evidence>
<dbReference type="PANTHER" id="PTHR43301:SF3">
    <property type="entry name" value="ARABINAN ENDO-1,5-ALPHA-L-ARABINOSIDASE A-RELATED"/>
    <property type="match status" value="1"/>
</dbReference>
<name>A0AAW0AU64_9AGAR</name>